<dbReference type="PROSITE" id="PS50006">
    <property type="entry name" value="FHA_DOMAIN"/>
    <property type="match status" value="1"/>
</dbReference>
<protein>
    <submittedName>
        <fullName evidence="2">FHA domain-containing protein</fullName>
    </submittedName>
</protein>
<dbReference type="RefSeq" id="WP_190466131.1">
    <property type="nucleotide sequence ID" value="NZ_JACJPW010000044.1"/>
</dbReference>
<name>A0A926ZHR3_9CYAN</name>
<evidence type="ECO:0000313" key="2">
    <source>
        <dbReference type="EMBL" id="MBD2182904.1"/>
    </source>
</evidence>
<dbReference type="Pfam" id="PF00498">
    <property type="entry name" value="FHA"/>
    <property type="match status" value="1"/>
</dbReference>
<dbReference type="EMBL" id="JACJPW010000044">
    <property type="protein sequence ID" value="MBD2182904.1"/>
    <property type="molecule type" value="Genomic_DNA"/>
</dbReference>
<dbReference type="InterPro" id="IPR000253">
    <property type="entry name" value="FHA_dom"/>
</dbReference>
<dbReference type="SMART" id="SM00240">
    <property type="entry name" value="FHA"/>
    <property type="match status" value="1"/>
</dbReference>
<sequence length="184" mass="20638">MKNLSKPGSSTDRALKFLEQNTCFLRSLFANCNHDVDKVTTIIEPILNAPKRCEITPFYIQAICTEHATFLVTNITEGQVVRVVDSASSWLIGRRSNCSIAIPDRCVSRQHAVLGHERGQDFHITDIGSRNGSKVNNRPLATLERRNLRDGDLIELGFVQVEFFITTSQESSQLGSELSITDWM</sequence>
<reference evidence="2" key="2">
    <citation type="submission" date="2020-08" db="EMBL/GenBank/DDBJ databases">
        <authorList>
            <person name="Chen M."/>
            <person name="Teng W."/>
            <person name="Zhao L."/>
            <person name="Hu C."/>
            <person name="Zhou Y."/>
            <person name="Han B."/>
            <person name="Song L."/>
            <person name="Shu W."/>
        </authorList>
    </citation>
    <scope>NUCLEOTIDE SEQUENCE</scope>
    <source>
        <strain evidence="2">FACHB-1375</strain>
    </source>
</reference>
<dbReference type="CDD" id="cd00060">
    <property type="entry name" value="FHA"/>
    <property type="match status" value="1"/>
</dbReference>
<evidence type="ECO:0000313" key="3">
    <source>
        <dbReference type="Proteomes" id="UP000641646"/>
    </source>
</evidence>
<dbReference type="Gene3D" id="2.60.200.20">
    <property type="match status" value="1"/>
</dbReference>
<organism evidence="2 3">
    <name type="scientific">Aerosakkonema funiforme FACHB-1375</name>
    <dbReference type="NCBI Taxonomy" id="2949571"/>
    <lineage>
        <taxon>Bacteria</taxon>
        <taxon>Bacillati</taxon>
        <taxon>Cyanobacteriota</taxon>
        <taxon>Cyanophyceae</taxon>
        <taxon>Oscillatoriophycideae</taxon>
        <taxon>Aerosakkonematales</taxon>
        <taxon>Aerosakkonemataceae</taxon>
        <taxon>Aerosakkonema</taxon>
    </lineage>
</organism>
<keyword evidence="3" id="KW-1185">Reference proteome</keyword>
<comment type="caution">
    <text evidence="2">The sequence shown here is derived from an EMBL/GenBank/DDBJ whole genome shotgun (WGS) entry which is preliminary data.</text>
</comment>
<dbReference type="SUPFAM" id="SSF49879">
    <property type="entry name" value="SMAD/FHA domain"/>
    <property type="match status" value="1"/>
</dbReference>
<reference evidence="2" key="1">
    <citation type="journal article" date="2015" name="ISME J.">
        <title>Draft Genome Sequence of Streptomyces incarnatus NRRL8089, which Produces the Nucleoside Antibiotic Sinefungin.</title>
        <authorList>
            <person name="Oshima K."/>
            <person name="Hattori M."/>
            <person name="Shimizu H."/>
            <person name="Fukuda K."/>
            <person name="Nemoto M."/>
            <person name="Inagaki K."/>
            <person name="Tamura T."/>
        </authorList>
    </citation>
    <scope>NUCLEOTIDE SEQUENCE</scope>
    <source>
        <strain evidence="2">FACHB-1375</strain>
    </source>
</reference>
<gene>
    <name evidence="2" type="ORF">H6G03_17835</name>
</gene>
<feature type="domain" description="FHA" evidence="1">
    <location>
        <begin position="90"/>
        <end position="140"/>
    </location>
</feature>
<dbReference type="Proteomes" id="UP000641646">
    <property type="component" value="Unassembled WGS sequence"/>
</dbReference>
<dbReference type="PANTHER" id="PTHR23308">
    <property type="entry name" value="NUCLEAR INHIBITOR OF PROTEIN PHOSPHATASE-1"/>
    <property type="match status" value="1"/>
</dbReference>
<dbReference type="InterPro" id="IPR008984">
    <property type="entry name" value="SMAD_FHA_dom_sf"/>
</dbReference>
<dbReference type="InterPro" id="IPR050923">
    <property type="entry name" value="Cell_Proc_Reg/RNA_Proc"/>
</dbReference>
<dbReference type="AlphaFoldDB" id="A0A926ZHR3"/>
<proteinExistence type="predicted"/>
<accession>A0A926ZHR3</accession>
<evidence type="ECO:0000259" key="1">
    <source>
        <dbReference type="PROSITE" id="PS50006"/>
    </source>
</evidence>